<feature type="compositionally biased region" description="Low complexity" evidence="2">
    <location>
        <begin position="29"/>
        <end position="38"/>
    </location>
</feature>
<dbReference type="AlphaFoldDB" id="A0A7R9AW24"/>
<reference evidence="3" key="1">
    <citation type="submission" date="2020-11" db="EMBL/GenBank/DDBJ databases">
        <authorList>
            <person name="Tran Van P."/>
        </authorList>
    </citation>
    <scope>NUCLEOTIDE SEQUENCE</scope>
</reference>
<keyword evidence="1" id="KW-0175">Coiled coil</keyword>
<name>A0A7R9AW24_TIMSH</name>
<feature type="region of interest" description="Disordered" evidence="2">
    <location>
        <begin position="1"/>
        <end position="58"/>
    </location>
</feature>
<accession>A0A7R9AW24</accession>
<dbReference type="EMBL" id="OC002328">
    <property type="protein sequence ID" value="CAD7261667.1"/>
    <property type="molecule type" value="Genomic_DNA"/>
</dbReference>
<evidence type="ECO:0000256" key="2">
    <source>
        <dbReference type="SAM" id="MobiDB-lite"/>
    </source>
</evidence>
<sequence length="171" mass="19189">MDVEELRRSQRRCRKNQRPEKLTELPLISVSASVSGSQDSEDDDEDASTPSAETGEKNLLSMLSISTESLDFVGKREKFLKNTFESLSGTEVDADRNNDTAARNVAVINATKQTRSDNETSSKREELQRRIEETRRKLQSCLELNCGPACGEVRERDRVACPLEPHMVAQS</sequence>
<proteinExistence type="predicted"/>
<protein>
    <submittedName>
        <fullName evidence="3">Uncharacterized protein</fullName>
    </submittedName>
</protein>
<evidence type="ECO:0000256" key="1">
    <source>
        <dbReference type="SAM" id="Coils"/>
    </source>
</evidence>
<feature type="coiled-coil region" evidence="1">
    <location>
        <begin position="117"/>
        <end position="144"/>
    </location>
</feature>
<evidence type="ECO:0000313" key="3">
    <source>
        <dbReference type="EMBL" id="CAD7261667.1"/>
    </source>
</evidence>
<organism evidence="3">
    <name type="scientific">Timema shepardi</name>
    <name type="common">Walking stick</name>
    <dbReference type="NCBI Taxonomy" id="629360"/>
    <lineage>
        <taxon>Eukaryota</taxon>
        <taxon>Metazoa</taxon>
        <taxon>Ecdysozoa</taxon>
        <taxon>Arthropoda</taxon>
        <taxon>Hexapoda</taxon>
        <taxon>Insecta</taxon>
        <taxon>Pterygota</taxon>
        <taxon>Neoptera</taxon>
        <taxon>Polyneoptera</taxon>
        <taxon>Phasmatodea</taxon>
        <taxon>Timematodea</taxon>
        <taxon>Timematoidea</taxon>
        <taxon>Timematidae</taxon>
        <taxon>Timema</taxon>
    </lineage>
</organism>
<gene>
    <name evidence="3" type="ORF">TSIB3V08_LOCUS5794</name>
</gene>